<dbReference type="AlphaFoldDB" id="A0AAI8VEY9"/>
<sequence length="207" mass="24344">MPRLSEGAQPENQLTTFTRFGSLPLELRLIIWKMAAAVPRIIELDLDTNNLKRRGHHMFNGRKREQVQPLLCVNRESRAVSLEDDYIYFTHYGYRGVVRHFAITERDILFVNGTESQTWQLRLSGETRLIRQLMIPQHIEKLGCMKDWSSAFGFLVWDATRIFKNRDNLEKLYCLMLDGDQEPPHVQIDDLQPFTAERFPQYAEAFK</sequence>
<name>A0AAI8VEY9_9PEZI</name>
<gene>
    <name evidence="2" type="ORF">KHLLAP_LOCUS6971</name>
</gene>
<organism evidence="2 3">
    <name type="scientific">Anthostomella pinea</name>
    <dbReference type="NCBI Taxonomy" id="933095"/>
    <lineage>
        <taxon>Eukaryota</taxon>
        <taxon>Fungi</taxon>
        <taxon>Dikarya</taxon>
        <taxon>Ascomycota</taxon>
        <taxon>Pezizomycotina</taxon>
        <taxon>Sordariomycetes</taxon>
        <taxon>Xylariomycetidae</taxon>
        <taxon>Xylariales</taxon>
        <taxon>Xylariaceae</taxon>
        <taxon>Anthostomella</taxon>
    </lineage>
</organism>
<dbReference type="EMBL" id="CAUWAG010000008">
    <property type="protein sequence ID" value="CAJ2506503.1"/>
    <property type="molecule type" value="Genomic_DNA"/>
</dbReference>
<dbReference type="PANTHER" id="PTHR35910:SF6">
    <property type="entry name" value="2EXR DOMAIN-CONTAINING PROTEIN"/>
    <property type="match status" value="1"/>
</dbReference>
<proteinExistence type="predicted"/>
<accession>A0AAI8VEY9</accession>
<dbReference type="InterPro" id="IPR045518">
    <property type="entry name" value="2EXR"/>
</dbReference>
<dbReference type="Pfam" id="PF20150">
    <property type="entry name" value="2EXR"/>
    <property type="match status" value="1"/>
</dbReference>
<protein>
    <submittedName>
        <fullName evidence="2">Uu.00g006330.m01.CDS01</fullName>
    </submittedName>
</protein>
<comment type="caution">
    <text evidence="2">The sequence shown here is derived from an EMBL/GenBank/DDBJ whole genome shotgun (WGS) entry which is preliminary data.</text>
</comment>
<dbReference type="Proteomes" id="UP001295740">
    <property type="component" value="Unassembled WGS sequence"/>
</dbReference>
<feature type="domain" description="2EXR" evidence="1">
    <location>
        <begin position="17"/>
        <end position="92"/>
    </location>
</feature>
<evidence type="ECO:0000313" key="2">
    <source>
        <dbReference type="EMBL" id="CAJ2506503.1"/>
    </source>
</evidence>
<evidence type="ECO:0000313" key="3">
    <source>
        <dbReference type="Proteomes" id="UP001295740"/>
    </source>
</evidence>
<keyword evidence="3" id="KW-1185">Reference proteome</keyword>
<reference evidence="2" key="1">
    <citation type="submission" date="2023-10" db="EMBL/GenBank/DDBJ databases">
        <authorList>
            <person name="Hackl T."/>
        </authorList>
    </citation>
    <scope>NUCLEOTIDE SEQUENCE</scope>
</reference>
<dbReference type="PANTHER" id="PTHR35910">
    <property type="entry name" value="2EXR DOMAIN-CONTAINING PROTEIN"/>
    <property type="match status" value="1"/>
</dbReference>
<evidence type="ECO:0000259" key="1">
    <source>
        <dbReference type="Pfam" id="PF20150"/>
    </source>
</evidence>